<dbReference type="AlphaFoldDB" id="A0A4U5NBP0"/>
<keyword evidence="5" id="KW-1185">Reference proteome</keyword>
<feature type="compositionally biased region" description="Basic and acidic residues" evidence="2">
    <location>
        <begin position="200"/>
        <end position="209"/>
    </location>
</feature>
<dbReference type="EMBL" id="AZBU02000004">
    <property type="protein sequence ID" value="TKR80249.1"/>
    <property type="molecule type" value="Genomic_DNA"/>
</dbReference>
<dbReference type="InterPro" id="IPR048739">
    <property type="entry name" value="CEP104_N"/>
</dbReference>
<comment type="caution">
    <text evidence="4">The sequence shown here is derived from an EMBL/GenBank/DDBJ whole genome shotgun (WGS) entry which is preliminary data.</text>
</comment>
<dbReference type="Pfam" id="PF21038">
    <property type="entry name" value="CEP104_N"/>
    <property type="match status" value="1"/>
</dbReference>
<evidence type="ECO:0000259" key="3">
    <source>
        <dbReference type="Pfam" id="PF21038"/>
    </source>
</evidence>
<evidence type="ECO:0000313" key="4">
    <source>
        <dbReference type="EMBL" id="TKR80249.1"/>
    </source>
</evidence>
<dbReference type="OrthoDB" id="66599at2759"/>
<evidence type="ECO:0000256" key="2">
    <source>
        <dbReference type="SAM" id="MobiDB-lite"/>
    </source>
</evidence>
<evidence type="ECO:0000256" key="1">
    <source>
        <dbReference type="SAM" id="Coils"/>
    </source>
</evidence>
<name>A0A4U5NBP0_STECR</name>
<evidence type="ECO:0000313" key="5">
    <source>
        <dbReference type="Proteomes" id="UP000298663"/>
    </source>
</evidence>
<dbReference type="Proteomes" id="UP000298663">
    <property type="component" value="Unassembled WGS sequence"/>
</dbReference>
<reference evidence="4 5" key="2">
    <citation type="journal article" date="2019" name="G3 (Bethesda)">
        <title>Hybrid Assembly of the Genome of the Entomopathogenic Nematode Steinernema carpocapsae Identifies the X-Chromosome.</title>
        <authorList>
            <person name="Serra L."/>
            <person name="Macchietto M."/>
            <person name="Macias-Munoz A."/>
            <person name="McGill C.J."/>
            <person name="Rodriguez I.M."/>
            <person name="Rodriguez B."/>
            <person name="Murad R."/>
            <person name="Mortazavi A."/>
        </authorList>
    </citation>
    <scope>NUCLEOTIDE SEQUENCE [LARGE SCALE GENOMIC DNA]</scope>
    <source>
        <strain evidence="4 5">ALL</strain>
    </source>
</reference>
<accession>A0A4U5NBP0</accession>
<keyword evidence="1" id="KW-0175">Coiled coil</keyword>
<feature type="domain" description="Centrosomal protein CEP104 N-terminal" evidence="3">
    <location>
        <begin position="74"/>
        <end position="177"/>
    </location>
</feature>
<reference evidence="4 5" key="1">
    <citation type="journal article" date="2015" name="Genome Biol.">
        <title>Comparative genomics of Steinernema reveals deeply conserved gene regulatory networks.</title>
        <authorList>
            <person name="Dillman A.R."/>
            <person name="Macchietto M."/>
            <person name="Porter C.F."/>
            <person name="Rogers A."/>
            <person name="Williams B."/>
            <person name="Antoshechkin I."/>
            <person name="Lee M.M."/>
            <person name="Goodwin Z."/>
            <person name="Lu X."/>
            <person name="Lewis E.E."/>
            <person name="Goodrich-Blair H."/>
            <person name="Stock S.P."/>
            <person name="Adams B.J."/>
            <person name="Sternberg P.W."/>
            <person name="Mortazavi A."/>
        </authorList>
    </citation>
    <scope>NUCLEOTIDE SEQUENCE [LARGE SCALE GENOMIC DNA]</scope>
    <source>
        <strain evidence="4 5">ALL</strain>
    </source>
</reference>
<proteinExistence type="predicted"/>
<organism evidence="4 5">
    <name type="scientific">Steinernema carpocapsae</name>
    <name type="common">Entomopathogenic nematode</name>
    <dbReference type="NCBI Taxonomy" id="34508"/>
    <lineage>
        <taxon>Eukaryota</taxon>
        <taxon>Metazoa</taxon>
        <taxon>Ecdysozoa</taxon>
        <taxon>Nematoda</taxon>
        <taxon>Chromadorea</taxon>
        <taxon>Rhabditida</taxon>
        <taxon>Tylenchina</taxon>
        <taxon>Panagrolaimomorpha</taxon>
        <taxon>Strongyloidoidea</taxon>
        <taxon>Steinernematidae</taxon>
        <taxon>Steinernema</taxon>
    </lineage>
</organism>
<feature type="coiled-coil region" evidence="1">
    <location>
        <begin position="282"/>
        <end position="309"/>
    </location>
</feature>
<dbReference type="PANTHER" id="PTHR13371">
    <property type="entry name" value="GLYCINE-, GLUTAMATE-, THIENYLCYCLOHEXYLPIPERIDINE-BINDING PROTEIN"/>
    <property type="match status" value="1"/>
</dbReference>
<sequence>MLFDVRECATSSWLQATPLTTAIVPAWKLSSPALFPLPMSSSPATALVPLDFRVIVAGAENPKEFHSALISNDGWTSEKSSEFPLDIVLGLEKPANIYKIQIDVADENAPSEIDVQIGSYKDNQAVEPNYENASGADYIKKGVMRFTKKSAKEPLADSQLLYVDSHGQFIWLVLDEPNNRDSTRTHISLQRLKIFGYKQKYEKPREKTKAPKSSSPENQSKPKKSNASREDMRFSSEGDGLSMNNNMLAGDPLTSLRIVKKVLGDKRENALKEDKGVEASMCLRAIERMAEYEKRIEKLKSKMSEALIKGNSAMAEKHRLAMSDCRDTVFRAVHIDLLLNRSELRSIGVDSQWSSNDDPQD</sequence>
<dbReference type="GO" id="GO:0005929">
    <property type="term" value="C:cilium"/>
    <property type="evidence" value="ECO:0007669"/>
    <property type="project" value="TreeGrafter"/>
</dbReference>
<dbReference type="PANTHER" id="PTHR13371:SF0">
    <property type="entry name" value="CENTROSOMAL PROTEIN OF 104 KDA"/>
    <property type="match status" value="1"/>
</dbReference>
<protein>
    <recommendedName>
        <fullName evidence="3">Centrosomal protein CEP104 N-terminal domain-containing protein</fullName>
    </recommendedName>
</protein>
<feature type="region of interest" description="Disordered" evidence="2">
    <location>
        <begin position="200"/>
        <end position="245"/>
    </location>
</feature>
<gene>
    <name evidence="4" type="ORF">L596_014351</name>
</gene>
<feature type="compositionally biased region" description="Basic and acidic residues" evidence="2">
    <location>
        <begin position="227"/>
        <end position="236"/>
    </location>
</feature>
<dbReference type="InterPro" id="IPR052607">
    <property type="entry name" value="CEP104-like"/>
</dbReference>